<sequence length="372" mass="39102">MSAAATKLNELFVVHNAKAHVVGETAGPTVTRYEVELAPGVTVEKILRLHKTIGLALATESVRMLAPIPGKSLIGIEAPTTPRRIVGPSEVPIPAAAHPLTVPLGLSVDGQPMAENLARFPHVLVAGATGSGKSSFLNAMLTTLIARTRPDVVRLVLVDPKMVELAPYEHAPHVDSVVTEVPAAAAALARLADLMDSRYRRMRQAGVRTADAYNAAAASGRLGPGAVMMPYIVCVVDELADLVMLAKGAVEDAIVRLGQKARAAGIHLVLATQRPSADVVTGLIKANVPSRIAFKTASAVDSRVALDTGGAQLLLGAGDGLYRAVDTTEALRFQAPLVGDAMIAATVDRARARWAPAWPQEDHDNKTRKVQS</sequence>
<dbReference type="SUPFAM" id="SSF52540">
    <property type="entry name" value="P-loop containing nucleoside triphosphate hydrolases"/>
    <property type="match status" value="1"/>
</dbReference>
<dbReference type="Proteomes" id="UP001163203">
    <property type="component" value="Chromosome"/>
</dbReference>
<evidence type="ECO:0000256" key="5">
    <source>
        <dbReference type="PROSITE-ProRule" id="PRU00289"/>
    </source>
</evidence>
<evidence type="ECO:0000259" key="6">
    <source>
        <dbReference type="PROSITE" id="PS50901"/>
    </source>
</evidence>
<dbReference type="Pfam" id="PF01580">
    <property type="entry name" value="FtsK_SpoIIIE"/>
    <property type="match status" value="1"/>
</dbReference>
<feature type="binding site" evidence="5">
    <location>
        <begin position="127"/>
        <end position="134"/>
    </location>
    <ligand>
        <name>ATP</name>
        <dbReference type="ChEBI" id="CHEBI:30616"/>
    </ligand>
</feature>
<gene>
    <name evidence="7" type="ORF">ORV05_04845</name>
</gene>
<dbReference type="RefSeq" id="WP_268757245.1">
    <property type="nucleotide sequence ID" value="NZ_CP113836.1"/>
</dbReference>
<reference evidence="7" key="1">
    <citation type="submission" date="2022-11" db="EMBL/GenBank/DDBJ databases">
        <authorList>
            <person name="Mo P."/>
        </authorList>
    </citation>
    <scope>NUCLEOTIDE SEQUENCE</scope>
    <source>
        <strain evidence="7">HUAS 11-8</strain>
    </source>
</reference>
<keyword evidence="3 5" id="KW-0067">ATP-binding</keyword>
<keyword evidence="2 5" id="KW-0547">Nucleotide-binding</keyword>
<comment type="similarity">
    <text evidence="1">Belongs to the FtsK/SpoIIIE/SftA family.</text>
</comment>
<dbReference type="InterPro" id="IPR002543">
    <property type="entry name" value="FtsK_dom"/>
</dbReference>
<name>A0ABY7B6R2_9PSEU</name>
<dbReference type="PROSITE" id="PS50901">
    <property type="entry name" value="FTSK"/>
    <property type="match status" value="1"/>
</dbReference>
<dbReference type="PANTHER" id="PTHR22683">
    <property type="entry name" value="SPORULATION PROTEIN RELATED"/>
    <property type="match status" value="1"/>
</dbReference>
<evidence type="ECO:0000256" key="2">
    <source>
        <dbReference type="ARBA" id="ARBA00022741"/>
    </source>
</evidence>
<evidence type="ECO:0000256" key="3">
    <source>
        <dbReference type="ARBA" id="ARBA00022840"/>
    </source>
</evidence>
<feature type="domain" description="FtsK" evidence="6">
    <location>
        <begin position="110"/>
        <end position="303"/>
    </location>
</feature>
<keyword evidence="4" id="KW-0238">DNA-binding</keyword>
<dbReference type="Gene3D" id="3.40.50.300">
    <property type="entry name" value="P-loop containing nucleotide triphosphate hydrolases"/>
    <property type="match status" value="1"/>
</dbReference>
<dbReference type="InterPro" id="IPR027417">
    <property type="entry name" value="P-loop_NTPase"/>
</dbReference>
<evidence type="ECO:0000256" key="1">
    <source>
        <dbReference type="ARBA" id="ARBA00006474"/>
    </source>
</evidence>
<dbReference type="SMART" id="SM00382">
    <property type="entry name" value="AAA"/>
    <property type="match status" value="1"/>
</dbReference>
<evidence type="ECO:0000313" key="7">
    <source>
        <dbReference type="EMBL" id="WAL67119.1"/>
    </source>
</evidence>
<organism evidence="7 8">
    <name type="scientific">Amycolatopsis cynarae</name>
    <dbReference type="NCBI Taxonomy" id="2995223"/>
    <lineage>
        <taxon>Bacteria</taxon>
        <taxon>Bacillati</taxon>
        <taxon>Actinomycetota</taxon>
        <taxon>Actinomycetes</taxon>
        <taxon>Pseudonocardiales</taxon>
        <taxon>Pseudonocardiaceae</taxon>
        <taxon>Amycolatopsis</taxon>
    </lineage>
</organism>
<dbReference type="InterPro" id="IPR050206">
    <property type="entry name" value="FtsK/SpoIIIE/SftA"/>
</dbReference>
<dbReference type="Pfam" id="PF17854">
    <property type="entry name" value="FtsK_alpha"/>
    <property type="match status" value="1"/>
</dbReference>
<dbReference type="Gene3D" id="3.30.980.40">
    <property type="match status" value="1"/>
</dbReference>
<keyword evidence="8" id="KW-1185">Reference proteome</keyword>
<protein>
    <submittedName>
        <fullName evidence="7">DNA translocase FtsK</fullName>
    </submittedName>
</protein>
<evidence type="ECO:0000256" key="4">
    <source>
        <dbReference type="ARBA" id="ARBA00023125"/>
    </source>
</evidence>
<proteinExistence type="inferred from homology"/>
<dbReference type="PANTHER" id="PTHR22683:SF41">
    <property type="entry name" value="DNA TRANSLOCASE FTSK"/>
    <property type="match status" value="1"/>
</dbReference>
<dbReference type="EMBL" id="CP113836">
    <property type="protein sequence ID" value="WAL67119.1"/>
    <property type="molecule type" value="Genomic_DNA"/>
</dbReference>
<accession>A0ABY7B6R2</accession>
<dbReference type="InterPro" id="IPR003593">
    <property type="entry name" value="AAA+_ATPase"/>
</dbReference>
<dbReference type="InterPro" id="IPR041027">
    <property type="entry name" value="FtsK_alpha"/>
</dbReference>
<evidence type="ECO:0000313" key="8">
    <source>
        <dbReference type="Proteomes" id="UP001163203"/>
    </source>
</evidence>